<dbReference type="PANTHER" id="PTHR12064">
    <property type="entry name" value="METAL TRANSPORTER CNNM"/>
    <property type="match status" value="1"/>
</dbReference>
<keyword evidence="3" id="KW-1185">Reference proteome</keyword>
<dbReference type="AlphaFoldDB" id="A0AAN8VJY8"/>
<dbReference type="GO" id="GO:0030026">
    <property type="term" value="P:intracellular manganese ion homeostasis"/>
    <property type="evidence" value="ECO:0007669"/>
    <property type="project" value="TreeGrafter"/>
</dbReference>
<dbReference type="Proteomes" id="UP001370490">
    <property type="component" value="Unassembled WGS sequence"/>
</dbReference>
<dbReference type="InterPro" id="IPR045095">
    <property type="entry name" value="ACDP"/>
</dbReference>
<reference evidence="2 3" key="1">
    <citation type="submission" date="2023-12" db="EMBL/GenBank/DDBJ databases">
        <title>A high-quality genome assembly for Dillenia turbinata (Dilleniales).</title>
        <authorList>
            <person name="Chanderbali A."/>
        </authorList>
    </citation>
    <scope>NUCLEOTIDE SEQUENCE [LARGE SCALE GENOMIC DNA]</scope>
    <source>
        <strain evidence="2">LSX21</strain>
        <tissue evidence="2">Leaf</tissue>
    </source>
</reference>
<comment type="caution">
    <text evidence="2">The sequence shown here is derived from an EMBL/GenBank/DDBJ whole genome shotgun (WGS) entry which is preliminary data.</text>
</comment>
<feature type="compositionally biased region" description="Basic and acidic residues" evidence="1">
    <location>
        <begin position="126"/>
        <end position="138"/>
    </location>
</feature>
<organism evidence="2 3">
    <name type="scientific">Dillenia turbinata</name>
    <dbReference type="NCBI Taxonomy" id="194707"/>
    <lineage>
        <taxon>Eukaryota</taxon>
        <taxon>Viridiplantae</taxon>
        <taxon>Streptophyta</taxon>
        <taxon>Embryophyta</taxon>
        <taxon>Tracheophyta</taxon>
        <taxon>Spermatophyta</taxon>
        <taxon>Magnoliopsida</taxon>
        <taxon>eudicotyledons</taxon>
        <taxon>Gunneridae</taxon>
        <taxon>Pentapetalae</taxon>
        <taxon>Dilleniales</taxon>
        <taxon>Dilleniaceae</taxon>
        <taxon>Dillenia</taxon>
    </lineage>
</organism>
<dbReference type="PANTHER" id="PTHR12064:SF76">
    <property type="entry name" value="CNNM TRANSMEMBRANE DOMAIN-CONTAINING PROTEIN"/>
    <property type="match status" value="1"/>
</dbReference>
<dbReference type="GO" id="GO:0010960">
    <property type="term" value="P:magnesium ion homeostasis"/>
    <property type="evidence" value="ECO:0007669"/>
    <property type="project" value="InterPro"/>
</dbReference>
<dbReference type="EMBL" id="JBAMMX010000008">
    <property type="protein sequence ID" value="KAK6935545.1"/>
    <property type="molecule type" value="Genomic_DNA"/>
</dbReference>
<name>A0AAN8VJY8_9MAGN</name>
<dbReference type="Gene3D" id="3.10.580.10">
    <property type="entry name" value="CBS-domain"/>
    <property type="match status" value="1"/>
</dbReference>
<dbReference type="InterPro" id="IPR046342">
    <property type="entry name" value="CBS_dom_sf"/>
</dbReference>
<protein>
    <submittedName>
        <fullName evidence="2">Uncharacterized protein</fullName>
    </submittedName>
</protein>
<gene>
    <name evidence="2" type="ORF">RJ641_035700</name>
</gene>
<accession>A0AAN8VJY8</accession>
<evidence type="ECO:0000313" key="2">
    <source>
        <dbReference type="EMBL" id="KAK6935545.1"/>
    </source>
</evidence>
<feature type="region of interest" description="Disordered" evidence="1">
    <location>
        <begin position="101"/>
        <end position="138"/>
    </location>
</feature>
<evidence type="ECO:0000313" key="3">
    <source>
        <dbReference type="Proteomes" id="UP001370490"/>
    </source>
</evidence>
<proteinExistence type="predicted"/>
<evidence type="ECO:0000256" key="1">
    <source>
        <dbReference type="SAM" id="MobiDB-lite"/>
    </source>
</evidence>
<sequence>MLGKGHLVLLRRAELKTFVDFHRNEVKNLLMVDPNENVLIRRMMIRKIPKFSKNMPLYDILYEFQKGHSHIAIVYRSLNESSVSYHAEECEEMSSNLLLKSSDNIGAGPAPANQDLDTNEEVQDSQEARTKKDSDHRQRQVLEKVNQLFLHLRSVTEDEITRLIKYVEQISGNNIITSPEGDANELS</sequence>
<dbReference type="GO" id="GO:0005737">
    <property type="term" value="C:cytoplasm"/>
    <property type="evidence" value="ECO:0007669"/>
    <property type="project" value="TreeGrafter"/>
</dbReference>